<proteinExistence type="predicted"/>
<gene>
    <name evidence="1" type="ORF">GRI75_12895</name>
</gene>
<dbReference type="InterPro" id="IPR010260">
    <property type="entry name" value="AlpA"/>
</dbReference>
<evidence type="ECO:0000313" key="2">
    <source>
        <dbReference type="Proteomes" id="UP000469159"/>
    </source>
</evidence>
<dbReference type="RefSeq" id="WP_160747397.1">
    <property type="nucleotide sequence ID" value="NZ_WTYK01000008.1"/>
</dbReference>
<keyword evidence="2" id="KW-1185">Reference proteome</keyword>
<dbReference type="EMBL" id="WTYK01000008">
    <property type="protein sequence ID" value="MXP42538.1"/>
    <property type="molecule type" value="Genomic_DNA"/>
</dbReference>
<comment type="caution">
    <text evidence="1">The sequence shown here is derived from an EMBL/GenBank/DDBJ whole genome shotgun (WGS) entry which is preliminary data.</text>
</comment>
<accession>A0A6I4UV85</accession>
<evidence type="ECO:0000313" key="1">
    <source>
        <dbReference type="EMBL" id="MXP42538.1"/>
    </source>
</evidence>
<dbReference type="OrthoDB" id="1525365at2"/>
<dbReference type="Pfam" id="PF05930">
    <property type="entry name" value="Phage_AlpA"/>
    <property type="match status" value="1"/>
</dbReference>
<dbReference type="Gene3D" id="1.10.238.160">
    <property type="match status" value="1"/>
</dbReference>
<name>A0A6I4UV85_9SPHN</name>
<dbReference type="Proteomes" id="UP000469159">
    <property type="component" value="Unassembled WGS sequence"/>
</dbReference>
<organism evidence="1 2">
    <name type="scientific">Croceibacterium soli</name>
    <dbReference type="NCBI Taxonomy" id="1739690"/>
    <lineage>
        <taxon>Bacteria</taxon>
        <taxon>Pseudomonadati</taxon>
        <taxon>Pseudomonadota</taxon>
        <taxon>Alphaproteobacteria</taxon>
        <taxon>Sphingomonadales</taxon>
        <taxon>Erythrobacteraceae</taxon>
        <taxon>Croceibacterium</taxon>
    </lineage>
</organism>
<protein>
    <submittedName>
        <fullName evidence="1">AlpA family phage regulatory protein</fullName>
    </submittedName>
</protein>
<sequence>MLITEPQLRKKLQVSRQTLFRWRTDPTRKFPKPVEAYRRSLRWVEAEIDEFIASLPRRAY</sequence>
<reference evidence="1 2" key="1">
    <citation type="submission" date="2019-12" db="EMBL/GenBank/DDBJ databases">
        <title>Genomic-based taxomic classification of the family Erythrobacteraceae.</title>
        <authorList>
            <person name="Xu L."/>
        </authorList>
    </citation>
    <scope>NUCLEOTIDE SEQUENCE [LARGE SCALE GENOMIC DNA]</scope>
    <source>
        <strain evidence="1 2">MCCC 1K02066</strain>
    </source>
</reference>
<dbReference type="AlphaFoldDB" id="A0A6I4UV85"/>